<comment type="caution">
    <text evidence="2">The sequence shown here is derived from an EMBL/GenBank/DDBJ whole genome shotgun (WGS) entry which is preliminary data.</text>
</comment>
<dbReference type="RefSeq" id="WP_167880720.1">
    <property type="nucleotide sequence ID" value="NZ_RQFU01000008.1"/>
</dbReference>
<accession>A0ABY2M3H3</accession>
<dbReference type="Proteomes" id="UP000298200">
    <property type="component" value="Unassembled WGS sequence"/>
</dbReference>
<evidence type="ECO:0000313" key="2">
    <source>
        <dbReference type="EMBL" id="TGL23056.1"/>
    </source>
</evidence>
<feature type="transmembrane region" description="Helical" evidence="1">
    <location>
        <begin position="68"/>
        <end position="88"/>
    </location>
</feature>
<dbReference type="EMBL" id="RQFU01000008">
    <property type="protein sequence ID" value="TGL23056.1"/>
    <property type="molecule type" value="Genomic_DNA"/>
</dbReference>
<feature type="transmembrane region" description="Helical" evidence="1">
    <location>
        <begin position="7"/>
        <end position="24"/>
    </location>
</feature>
<name>A0ABY2M3H3_9LEPT</name>
<proteinExistence type="predicted"/>
<sequence>MNLVDKIICLLCIVVPLFNFLNLLRPYGIRRVSLEILASVFTLSNILLLIAPIFIAVSILKKQNKSKFLLLTYLVFLVIYNIYLSIYNPTLQNISILVGSILTSLVFFLVFRYEIDAKNRISKIFKFLMYTGDK</sequence>
<keyword evidence="1" id="KW-1133">Transmembrane helix</keyword>
<feature type="transmembrane region" description="Helical" evidence="1">
    <location>
        <begin position="36"/>
        <end position="56"/>
    </location>
</feature>
<keyword evidence="3" id="KW-1185">Reference proteome</keyword>
<keyword evidence="1" id="KW-0472">Membrane</keyword>
<feature type="transmembrane region" description="Helical" evidence="1">
    <location>
        <begin position="94"/>
        <end position="113"/>
    </location>
</feature>
<evidence type="ECO:0000313" key="3">
    <source>
        <dbReference type="Proteomes" id="UP000298200"/>
    </source>
</evidence>
<protein>
    <submittedName>
        <fullName evidence="2">Uncharacterized protein</fullName>
    </submittedName>
</protein>
<organism evidence="2 3">
    <name type="scientific">Leptospira yanagawae</name>
    <dbReference type="NCBI Taxonomy" id="293069"/>
    <lineage>
        <taxon>Bacteria</taxon>
        <taxon>Pseudomonadati</taxon>
        <taxon>Spirochaetota</taxon>
        <taxon>Spirochaetia</taxon>
        <taxon>Leptospirales</taxon>
        <taxon>Leptospiraceae</taxon>
        <taxon>Leptospira</taxon>
    </lineage>
</organism>
<evidence type="ECO:0000256" key="1">
    <source>
        <dbReference type="SAM" id="Phobius"/>
    </source>
</evidence>
<keyword evidence="1" id="KW-0812">Transmembrane</keyword>
<reference evidence="3" key="1">
    <citation type="journal article" date="2019" name="PLoS Negl. Trop. Dis.">
        <title>Revisiting the worldwide diversity of Leptospira species in the environment.</title>
        <authorList>
            <person name="Vincent A.T."/>
            <person name="Schiettekatte O."/>
            <person name="Bourhy P."/>
            <person name="Veyrier F.J."/>
            <person name="Picardeau M."/>
        </authorList>
    </citation>
    <scope>NUCLEOTIDE SEQUENCE [LARGE SCALE GENOMIC DNA]</scope>
    <source>
        <strain evidence="3">201800272</strain>
    </source>
</reference>
<gene>
    <name evidence="2" type="ORF">EHQ46_05940</name>
</gene>